<dbReference type="PANTHER" id="PTHR13070:SF0">
    <property type="entry name" value="TRNA-SPLICING ENDONUCLEASE SUBUNIT SEN34"/>
    <property type="match status" value="1"/>
</dbReference>
<evidence type="ECO:0000259" key="10">
    <source>
        <dbReference type="Pfam" id="PF01974"/>
    </source>
</evidence>
<keyword evidence="3 8" id="KW-0819">tRNA processing</keyword>
<dbReference type="GO" id="GO:0000214">
    <property type="term" value="C:tRNA-intron endonuclease complex"/>
    <property type="evidence" value="ECO:0007669"/>
    <property type="project" value="UniProtKB-UniRule"/>
</dbReference>
<evidence type="ECO:0000256" key="1">
    <source>
        <dbReference type="ARBA" id="ARBA00008078"/>
    </source>
</evidence>
<dbReference type="NCBIfam" id="TIGR00324">
    <property type="entry name" value="endA"/>
    <property type="match status" value="1"/>
</dbReference>
<dbReference type="EMBL" id="CR382121">
    <property type="protein sequence ID" value="CAH02980.1"/>
    <property type="molecule type" value="Genomic_DNA"/>
</dbReference>
<comment type="function">
    <text evidence="5">Constitutes one of the two catalytic subunit of the tRNA-splicing endonuclease complex, a complex responsible for identification and cleavage of the splice sites in pre-tRNA. It cleaves pre-tRNA at the 5'- and 3'-splice sites to release the intron. The products are an intron and two tRNA half-molecules bearing 2',3'-cyclic phosphate and 5'-OH termini. There are no conserved sequences at the splice sites, but the intron is invariably located at the same site in the gene, placing the splice sites an invariant distance from the constant structural features of the tRNA body. It probably carries the active site for 3'-splice site cleavage.</text>
</comment>
<dbReference type="Pfam" id="PF26577">
    <property type="entry name" value="TSEN34_N"/>
    <property type="match status" value="1"/>
</dbReference>
<dbReference type="EC" id="4.6.1.16" evidence="2 8"/>
<comment type="subunit">
    <text evidence="6">Heterotetramer composed of SEN2, SEN15, SEN34 and SEN54. Interacts directly with SEN15.</text>
</comment>
<feature type="domain" description="tRNA intron endonuclease catalytic" evidence="10">
    <location>
        <begin position="204"/>
        <end position="287"/>
    </location>
</feature>
<dbReference type="GO" id="GO:0000379">
    <property type="term" value="P:tRNA-type intron splice site recognition and cleavage"/>
    <property type="evidence" value="ECO:0007669"/>
    <property type="project" value="UniProtKB-UniRule"/>
</dbReference>
<dbReference type="eggNOG" id="KOG4133">
    <property type="taxonomic scope" value="Eukaryota"/>
</dbReference>
<dbReference type="PANTHER" id="PTHR13070">
    <property type="entry name" value="TRNA-SPLICING ENDONUCLEASE SUBUNIT SEN34-RELATED"/>
    <property type="match status" value="1"/>
</dbReference>
<dbReference type="STRING" id="284590.Q6CXE7"/>
<dbReference type="HOGENOM" id="CLU_049366_0_0_1"/>
<accession>Q6CXE7</accession>
<dbReference type="InterPro" id="IPR006676">
    <property type="entry name" value="tRNA_splic"/>
</dbReference>
<evidence type="ECO:0000256" key="3">
    <source>
        <dbReference type="ARBA" id="ARBA00022694"/>
    </source>
</evidence>
<feature type="domain" description="TSEN34 N-terminal" evidence="11">
    <location>
        <begin position="37"/>
        <end position="93"/>
    </location>
</feature>
<evidence type="ECO:0000256" key="7">
    <source>
        <dbReference type="ARBA" id="ARBA00070870"/>
    </source>
</evidence>
<keyword evidence="13" id="KW-1185">Reference proteome</keyword>
<dbReference type="CDD" id="cd22363">
    <property type="entry name" value="tRNA-intron_lyase_C"/>
    <property type="match status" value="1"/>
</dbReference>
<keyword evidence="4 8" id="KW-0456">Lyase</keyword>
<dbReference type="GO" id="GO:0000213">
    <property type="term" value="F:tRNA-intron lyase activity"/>
    <property type="evidence" value="ECO:0007669"/>
    <property type="project" value="UniProtKB-UniRule"/>
</dbReference>
<sequence length="297" mass="33504">MEYRESFTKAMSEKAKIYLVGSNLEDGDGDDASSVVPVLYDVDDIAKIREHGVAGVLIGTLGGAPQQNVFLGVPLRLMMEEALWLVEVGHAVFRHVMGQDLIKSLKGLDGEKLQKFKDDRANDVAQQLEWKRANFLRKMKTLRGASDVAVPSDVINERDEQLMKQSIFIETKDTSAVIEPSLNDQTIDQRKICEQILRQNEKLRLNYKVYKKLREMGYFMSPGARFGGRYVAYPGDPLRYHSHLTVQDARSKDEEIDLLNMINGARLGTSVKKTWVLPGINENGDAEFYSVEWAGFG</sequence>
<dbReference type="AlphaFoldDB" id="Q6CXE7"/>
<feature type="active site" evidence="9">
    <location>
        <position position="241"/>
    </location>
</feature>
<dbReference type="GO" id="GO:0003676">
    <property type="term" value="F:nucleic acid binding"/>
    <property type="evidence" value="ECO:0007669"/>
    <property type="project" value="InterPro"/>
</dbReference>
<evidence type="ECO:0000256" key="8">
    <source>
        <dbReference type="PIRNR" id="PIRNR017250"/>
    </source>
</evidence>
<evidence type="ECO:0000256" key="5">
    <source>
        <dbReference type="ARBA" id="ARBA00059865"/>
    </source>
</evidence>
<comment type="similarity">
    <text evidence="1 8">Belongs to the tRNA-intron endonuclease family.</text>
</comment>
<dbReference type="PaxDb" id="284590-Q6CXE7"/>
<dbReference type="PIRSF" id="PIRSF017250">
    <property type="entry name" value="tRNA_splic_SEN34"/>
    <property type="match status" value="1"/>
</dbReference>
<dbReference type="Proteomes" id="UP000000598">
    <property type="component" value="Chromosome A"/>
</dbReference>
<dbReference type="InParanoid" id="Q6CXE7"/>
<feature type="active site" evidence="9">
    <location>
        <position position="273"/>
    </location>
</feature>
<dbReference type="OMA" id="RTFSLEW"/>
<dbReference type="InterPro" id="IPR036167">
    <property type="entry name" value="tRNA_intron_Endo_cat-like_sf"/>
</dbReference>
<dbReference type="InterPro" id="IPR011856">
    <property type="entry name" value="tRNA_endonuc-like_dom_sf"/>
</dbReference>
<dbReference type="InterPro" id="IPR006677">
    <property type="entry name" value="tRNA_intron_Endonuc_cat-like"/>
</dbReference>
<dbReference type="SUPFAM" id="SSF53032">
    <property type="entry name" value="tRNA-intron endonuclease catalytic domain-like"/>
    <property type="match status" value="1"/>
</dbReference>
<dbReference type="KEGG" id="kla:KLLA0_A08932g"/>
<dbReference type="InterPro" id="IPR059049">
    <property type="entry name" value="TSEN34_N"/>
</dbReference>
<name>Q6CXE7_KLULA</name>
<organism evidence="12 13">
    <name type="scientific">Kluyveromyces lactis (strain ATCC 8585 / CBS 2359 / DSM 70799 / NBRC 1267 / NRRL Y-1140 / WM37)</name>
    <name type="common">Yeast</name>
    <name type="synonym">Candida sphaerica</name>
    <dbReference type="NCBI Taxonomy" id="284590"/>
    <lineage>
        <taxon>Eukaryota</taxon>
        <taxon>Fungi</taxon>
        <taxon>Dikarya</taxon>
        <taxon>Ascomycota</taxon>
        <taxon>Saccharomycotina</taxon>
        <taxon>Saccharomycetes</taxon>
        <taxon>Saccharomycetales</taxon>
        <taxon>Saccharomycetaceae</taxon>
        <taxon>Kluyveromyces</taxon>
    </lineage>
</organism>
<evidence type="ECO:0000256" key="9">
    <source>
        <dbReference type="PIRSR" id="PIRSR017250-50"/>
    </source>
</evidence>
<evidence type="ECO:0000259" key="11">
    <source>
        <dbReference type="Pfam" id="PF26577"/>
    </source>
</evidence>
<proteinExistence type="inferred from homology"/>
<dbReference type="FunCoup" id="Q6CXE7">
    <property type="interactions" value="162"/>
</dbReference>
<dbReference type="InterPro" id="IPR016690">
    <property type="entry name" value="TSEN34"/>
</dbReference>
<evidence type="ECO:0000256" key="4">
    <source>
        <dbReference type="ARBA" id="ARBA00023239"/>
    </source>
</evidence>
<reference evidence="12 13" key="1">
    <citation type="journal article" date="2004" name="Nature">
        <title>Genome evolution in yeasts.</title>
        <authorList>
            <consortium name="Genolevures"/>
            <person name="Dujon B."/>
            <person name="Sherman D."/>
            <person name="Fischer G."/>
            <person name="Durrens P."/>
            <person name="Casaregola S."/>
            <person name="Lafontaine I."/>
            <person name="de Montigny J."/>
            <person name="Marck C."/>
            <person name="Neuveglise C."/>
            <person name="Talla E."/>
            <person name="Goffard N."/>
            <person name="Frangeul L."/>
            <person name="Aigle M."/>
            <person name="Anthouard V."/>
            <person name="Babour A."/>
            <person name="Barbe V."/>
            <person name="Barnay S."/>
            <person name="Blanchin S."/>
            <person name="Beckerich J.M."/>
            <person name="Beyne E."/>
            <person name="Bleykasten C."/>
            <person name="Boisrame A."/>
            <person name="Boyer J."/>
            <person name="Cattolico L."/>
            <person name="Confanioleri F."/>
            <person name="de Daruvar A."/>
            <person name="Despons L."/>
            <person name="Fabre E."/>
            <person name="Fairhead C."/>
            <person name="Ferry-Dumazet H."/>
            <person name="Groppi A."/>
            <person name="Hantraye F."/>
            <person name="Hennequin C."/>
            <person name="Jauniaux N."/>
            <person name="Joyet P."/>
            <person name="Kachouri R."/>
            <person name="Kerrest A."/>
            <person name="Koszul R."/>
            <person name="Lemaire M."/>
            <person name="Lesur I."/>
            <person name="Ma L."/>
            <person name="Muller H."/>
            <person name="Nicaud J.M."/>
            <person name="Nikolski M."/>
            <person name="Oztas S."/>
            <person name="Ozier-Kalogeropoulos O."/>
            <person name="Pellenz S."/>
            <person name="Potier S."/>
            <person name="Richard G.F."/>
            <person name="Straub M.L."/>
            <person name="Suleau A."/>
            <person name="Swennene D."/>
            <person name="Tekaia F."/>
            <person name="Wesolowski-Louvel M."/>
            <person name="Westhof E."/>
            <person name="Wirth B."/>
            <person name="Zeniou-Meyer M."/>
            <person name="Zivanovic I."/>
            <person name="Bolotin-Fukuhara M."/>
            <person name="Thierry A."/>
            <person name="Bouchier C."/>
            <person name="Caudron B."/>
            <person name="Scarpelli C."/>
            <person name="Gaillardin C."/>
            <person name="Weissenbach J."/>
            <person name="Wincker P."/>
            <person name="Souciet J.L."/>
        </authorList>
    </citation>
    <scope>NUCLEOTIDE SEQUENCE [LARGE SCALE GENOMIC DNA]</scope>
    <source>
        <strain evidence="13">ATCC 8585 / CBS 2359 / DSM 70799 / NBRC 1267 / NRRL Y-1140 / WM37</strain>
    </source>
</reference>
<dbReference type="FunFam" id="3.40.1350.10:FF:000008">
    <property type="entry name" value="tRNA-splicing endonuclease subunit Sen34"/>
    <property type="match status" value="1"/>
</dbReference>
<evidence type="ECO:0000313" key="13">
    <source>
        <dbReference type="Proteomes" id="UP000000598"/>
    </source>
</evidence>
<evidence type="ECO:0000256" key="6">
    <source>
        <dbReference type="ARBA" id="ARBA00062123"/>
    </source>
</evidence>
<protein>
    <recommendedName>
        <fullName evidence="7 8">tRNA-splicing endonuclease subunit Sen34</fullName>
        <ecNumber evidence="2 8">4.6.1.16</ecNumber>
    </recommendedName>
</protein>
<dbReference type="Gene3D" id="3.40.1350.10">
    <property type="match status" value="1"/>
</dbReference>
<evidence type="ECO:0000313" key="12">
    <source>
        <dbReference type="EMBL" id="CAH02980.1"/>
    </source>
</evidence>
<dbReference type="Pfam" id="PF01974">
    <property type="entry name" value="tRNA_int_endo"/>
    <property type="match status" value="1"/>
</dbReference>
<evidence type="ECO:0000256" key="2">
    <source>
        <dbReference type="ARBA" id="ARBA00012573"/>
    </source>
</evidence>
<feature type="active site" evidence="9">
    <location>
        <position position="233"/>
    </location>
</feature>
<gene>
    <name evidence="12" type="ORF">KLLA0_A08932g</name>
</gene>